<dbReference type="RefSeq" id="WP_235435319.1">
    <property type="nucleotide sequence ID" value="NZ_HG764815.1"/>
</dbReference>
<organism evidence="9 10">
    <name type="scientific">Nostocoides australiense Ben110</name>
    <dbReference type="NCBI Taxonomy" id="1193182"/>
    <lineage>
        <taxon>Bacteria</taxon>
        <taxon>Bacillati</taxon>
        <taxon>Actinomycetota</taxon>
        <taxon>Actinomycetes</taxon>
        <taxon>Micrococcales</taxon>
        <taxon>Intrasporangiaceae</taxon>
        <taxon>Nostocoides</taxon>
    </lineage>
</organism>
<keyword evidence="6 7" id="KW-0472">Membrane</keyword>
<dbReference type="PANTHER" id="PTHR42709:SF6">
    <property type="entry name" value="UNDECAPRENYL PHOSPHATE TRANSPORTER A"/>
    <property type="match status" value="1"/>
</dbReference>
<dbReference type="InterPro" id="IPR051311">
    <property type="entry name" value="DedA_domain"/>
</dbReference>
<dbReference type="GO" id="GO:0005886">
    <property type="term" value="C:plasma membrane"/>
    <property type="evidence" value="ECO:0007669"/>
    <property type="project" value="UniProtKB-SubCell"/>
</dbReference>
<keyword evidence="4 7" id="KW-0812">Transmembrane</keyword>
<name>W6JT73_9MICO</name>
<keyword evidence="10" id="KW-1185">Reference proteome</keyword>
<dbReference type="InterPro" id="IPR032816">
    <property type="entry name" value="VTT_dom"/>
</dbReference>
<dbReference type="STRING" id="1193182.BN11_100005"/>
<feature type="domain" description="VTT" evidence="8">
    <location>
        <begin position="9"/>
        <end position="125"/>
    </location>
</feature>
<evidence type="ECO:0000313" key="9">
    <source>
        <dbReference type="EMBL" id="CCH71615.1"/>
    </source>
</evidence>
<keyword evidence="5 7" id="KW-1133">Transmembrane helix</keyword>
<evidence type="ECO:0000256" key="6">
    <source>
        <dbReference type="ARBA" id="ARBA00023136"/>
    </source>
</evidence>
<comment type="subcellular location">
    <subcellularLocation>
        <location evidence="1">Cell membrane</location>
        <topology evidence="1">Multi-pass membrane protein</topology>
    </subcellularLocation>
</comment>
<comment type="similarity">
    <text evidence="2">Belongs to the DedA family.</text>
</comment>
<evidence type="ECO:0000256" key="4">
    <source>
        <dbReference type="ARBA" id="ARBA00022692"/>
    </source>
</evidence>
<evidence type="ECO:0000256" key="1">
    <source>
        <dbReference type="ARBA" id="ARBA00004651"/>
    </source>
</evidence>
<feature type="transmembrane region" description="Helical" evidence="7">
    <location>
        <begin position="109"/>
        <end position="132"/>
    </location>
</feature>
<protein>
    <recommendedName>
        <fullName evidence="8">VTT domain-containing protein</fullName>
    </recommendedName>
</protein>
<feature type="transmembrane region" description="Helical" evidence="7">
    <location>
        <begin position="12"/>
        <end position="31"/>
    </location>
</feature>
<evidence type="ECO:0000259" key="8">
    <source>
        <dbReference type="Pfam" id="PF09335"/>
    </source>
</evidence>
<evidence type="ECO:0000256" key="5">
    <source>
        <dbReference type="ARBA" id="ARBA00022989"/>
    </source>
</evidence>
<dbReference type="PANTHER" id="PTHR42709">
    <property type="entry name" value="ALKALINE PHOSPHATASE LIKE PROTEIN"/>
    <property type="match status" value="1"/>
</dbReference>
<sequence length="182" mass="19733">MDELVDGWPFWAVYLLFFCGAMVRAHVTYAAGRGLRAGATRAAHPTAADTWLARLSRHIDRPGVQRAERLMSRYGAPLVTLSFLTVGIQTVLNAAAGALRMDLRRYTPAAVVGSLLWAGVYTTAGFAALDVVRGTLPWWWLLIALGLVTLVVLVTRLVRGRVESQTATTDDTHLGDDDASAP</sequence>
<feature type="transmembrane region" description="Helical" evidence="7">
    <location>
        <begin position="138"/>
        <end position="158"/>
    </location>
</feature>
<evidence type="ECO:0000256" key="3">
    <source>
        <dbReference type="ARBA" id="ARBA00022475"/>
    </source>
</evidence>
<proteinExistence type="inferred from homology"/>
<gene>
    <name evidence="9" type="ORF">BN11_100005</name>
</gene>
<dbReference type="AlphaFoldDB" id="W6JT73"/>
<keyword evidence="3" id="KW-1003">Cell membrane</keyword>
<reference evidence="9 10" key="1">
    <citation type="journal article" date="2013" name="ISME J.">
        <title>A metabolic model for members of the genus Tetrasphaera involved in enhanced biological phosphorus removal.</title>
        <authorList>
            <person name="Kristiansen R."/>
            <person name="Nguyen H.T.T."/>
            <person name="Saunders A.M."/>
            <person name="Nielsen J.L."/>
            <person name="Wimmer R."/>
            <person name="Le V.Q."/>
            <person name="McIlroy S.J."/>
            <person name="Petrovski S."/>
            <person name="Seviour R.J."/>
            <person name="Calteau A."/>
            <person name="Nielsen K.L."/>
            <person name="Nielsen P.H."/>
        </authorList>
    </citation>
    <scope>NUCLEOTIDE SEQUENCE [LARGE SCALE GENOMIC DNA]</scope>
    <source>
        <strain evidence="9 10">Ben110</strain>
    </source>
</reference>
<evidence type="ECO:0000256" key="7">
    <source>
        <dbReference type="SAM" id="Phobius"/>
    </source>
</evidence>
<evidence type="ECO:0000313" key="10">
    <source>
        <dbReference type="Proteomes" id="UP000035763"/>
    </source>
</evidence>
<evidence type="ECO:0000256" key="2">
    <source>
        <dbReference type="ARBA" id="ARBA00010792"/>
    </source>
</evidence>
<accession>W6JT73</accession>
<comment type="caution">
    <text evidence="9">The sequence shown here is derived from an EMBL/GenBank/DDBJ whole genome shotgun (WGS) entry which is preliminary data.</text>
</comment>
<dbReference type="EMBL" id="CAJA01000002">
    <property type="protein sequence ID" value="CCH71615.1"/>
    <property type="molecule type" value="Genomic_DNA"/>
</dbReference>
<dbReference type="Pfam" id="PF09335">
    <property type="entry name" value="VTT_dom"/>
    <property type="match status" value="1"/>
</dbReference>
<dbReference type="Proteomes" id="UP000035763">
    <property type="component" value="Unassembled WGS sequence"/>
</dbReference>